<keyword evidence="2" id="KW-1133">Transmembrane helix</keyword>
<reference evidence="3 4" key="1">
    <citation type="journal article" date="2014" name="Mol. Plant">
        <title>Chromosome Scale Genome Assembly and Transcriptome Profiling of Nannochloropsis gaditana in Nitrogen Depletion.</title>
        <authorList>
            <person name="Corteggiani Carpinelli E."/>
            <person name="Telatin A."/>
            <person name="Vitulo N."/>
            <person name="Forcato C."/>
            <person name="D'Angelo M."/>
            <person name="Schiavon R."/>
            <person name="Vezzi A."/>
            <person name="Giacometti G.M."/>
            <person name="Morosinotto T."/>
            <person name="Valle G."/>
        </authorList>
    </citation>
    <scope>NUCLEOTIDE SEQUENCE [LARGE SCALE GENOMIC DNA]</scope>
    <source>
        <strain evidence="3 4">B-31</strain>
    </source>
</reference>
<keyword evidence="4" id="KW-1185">Reference proteome</keyword>
<evidence type="ECO:0000313" key="3">
    <source>
        <dbReference type="EMBL" id="EWM26554.1"/>
    </source>
</evidence>
<comment type="caution">
    <text evidence="3">The sequence shown here is derived from an EMBL/GenBank/DDBJ whole genome shotgun (WGS) entry which is preliminary data.</text>
</comment>
<keyword evidence="2" id="KW-0472">Membrane</keyword>
<dbReference type="Proteomes" id="UP000019335">
    <property type="component" value="Chromosome 8"/>
</dbReference>
<dbReference type="EMBL" id="AZIL01000612">
    <property type="protein sequence ID" value="EWM26554.1"/>
    <property type="molecule type" value="Genomic_DNA"/>
</dbReference>
<sequence>MRKTDSLNRENTPDIGIQGNGGSARLVQSCASQFFAVLYRFRHHRPPMTVQIFTKHVFYRYHFGARGYHRQKFYTKKLLDTSAVISFIHIFILVGGAAELDCRFIYDRW</sequence>
<dbReference type="AlphaFoldDB" id="W7U1Q1"/>
<evidence type="ECO:0000256" key="1">
    <source>
        <dbReference type="SAM" id="MobiDB-lite"/>
    </source>
</evidence>
<protein>
    <submittedName>
        <fullName evidence="3">Uncharacterized protein</fullName>
    </submittedName>
</protein>
<name>W7U1Q1_9STRA</name>
<feature type="compositionally biased region" description="Basic and acidic residues" evidence="1">
    <location>
        <begin position="1"/>
        <end position="12"/>
    </location>
</feature>
<organism evidence="3 4">
    <name type="scientific">Nannochloropsis gaditana</name>
    <dbReference type="NCBI Taxonomy" id="72520"/>
    <lineage>
        <taxon>Eukaryota</taxon>
        <taxon>Sar</taxon>
        <taxon>Stramenopiles</taxon>
        <taxon>Ochrophyta</taxon>
        <taxon>Eustigmatophyceae</taxon>
        <taxon>Eustigmatales</taxon>
        <taxon>Monodopsidaceae</taxon>
        <taxon>Nannochloropsis</taxon>
    </lineage>
</organism>
<accession>W7U1Q1</accession>
<feature type="region of interest" description="Disordered" evidence="1">
    <location>
        <begin position="1"/>
        <end position="20"/>
    </location>
</feature>
<proteinExistence type="predicted"/>
<evidence type="ECO:0000313" key="4">
    <source>
        <dbReference type="Proteomes" id="UP000019335"/>
    </source>
</evidence>
<gene>
    <name evidence="3" type="ORF">Naga_100084g17</name>
</gene>
<feature type="transmembrane region" description="Helical" evidence="2">
    <location>
        <begin position="78"/>
        <end position="98"/>
    </location>
</feature>
<keyword evidence="2" id="KW-0812">Transmembrane</keyword>
<evidence type="ECO:0000256" key="2">
    <source>
        <dbReference type="SAM" id="Phobius"/>
    </source>
</evidence>